<evidence type="ECO:0000313" key="2">
    <source>
        <dbReference type="EMBL" id="KAJ1173135.1"/>
    </source>
</evidence>
<dbReference type="AlphaFoldDB" id="A0AAV7T9M6"/>
<feature type="region of interest" description="Disordered" evidence="1">
    <location>
        <begin position="1"/>
        <end position="21"/>
    </location>
</feature>
<organism evidence="2 3">
    <name type="scientific">Pleurodeles waltl</name>
    <name type="common">Iberian ribbed newt</name>
    <dbReference type="NCBI Taxonomy" id="8319"/>
    <lineage>
        <taxon>Eukaryota</taxon>
        <taxon>Metazoa</taxon>
        <taxon>Chordata</taxon>
        <taxon>Craniata</taxon>
        <taxon>Vertebrata</taxon>
        <taxon>Euteleostomi</taxon>
        <taxon>Amphibia</taxon>
        <taxon>Batrachia</taxon>
        <taxon>Caudata</taxon>
        <taxon>Salamandroidea</taxon>
        <taxon>Salamandridae</taxon>
        <taxon>Pleurodelinae</taxon>
        <taxon>Pleurodeles</taxon>
    </lineage>
</organism>
<dbReference type="EMBL" id="JANPWB010000007">
    <property type="protein sequence ID" value="KAJ1173135.1"/>
    <property type="molecule type" value="Genomic_DNA"/>
</dbReference>
<keyword evidence="3" id="KW-1185">Reference proteome</keyword>
<gene>
    <name evidence="2" type="ORF">NDU88_004976</name>
</gene>
<name>A0AAV7T9M6_PLEWA</name>
<evidence type="ECO:0000256" key="1">
    <source>
        <dbReference type="SAM" id="MobiDB-lite"/>
    </source>
</evidence>
<dbReference type="Proteomes" id="UP001066276">
    <property type="component" value="Chromosome 4_1"/>
</dbReference>
<comment type="caution">
    <text evidence="2">The sequence shown here is derived from an EMBL/GenBank/DDBJ whole genome shotgun (WGS) entry which is preliminary data.</text>
</comment>
<sequence length="194" mass="21183">MEERASHRAAHLTSGDTYGQGYQDVQQLVPAKPSSSQGAGCVDEVLHYNDRDDPEEGEIVQQKGVHKGFRDQLKANGGRSFGVFQETTRKAVRSECRVGESRNTITAGNLPQGDERRVHAERGEESQFGRSEIGSKALGKDMGIQTDISDKSDGLIELSTQVVSGTEMGSENNNILMQKALRKPRTISNSHAKV</sequence>
<accession>A0AAV7T9M6</accession>
<protein>
    <submittedName>
        <fullName evidence="2">Uncharacterized protein</fullName>
    </submittedName>
</protein>
<reference evidence="2" key="1">
    <citation type="journal article" date="2022" name="bioRxiv">
        <title>Sequencing and chromosome-scale assembly of the giantPleurodeles waltlgenome.</title>
        <authorList>
            <person name="Brown T."/>
            <person name="Elewa A."/>
            <person name="Iarovenko S."/>
            <person name="Subramanian E."/>
            <person name="Araus A.J."/>
            <person name="Petzold A."/>
            <person name="Susuki M."/>
            <person name="Suzuki K.-i.T."/>
            <person name="Hayashi T."/>
            <person name="Toyoda A."/>
            <person name="Oliveira C."/>
            <person name="Osipova E."/>
            <person name="Leigh N.D."/>
            <person name="Simon A."/>
            <person name="Yun M.H."/>
        </authorList>
    </citation>
    <scope>NUCLEOTIDE SEQUENCE</scope>
    <source>
        <strain evidence="2">20211129_DDA</strain>
        <tissue evidence="2">Liver</tissue>
    </source>
</reference>
<feature type="region of interest" description="Disordered" evidence="1">
    <location>
        <begin position="104"/>
        <end position="141"/>
    </location>
</feature>
<proteinExistence type="predicted"/>
<feature type="compositionally biased region" description="Basic and acidic residues" evidence="1">
    <location>
        <begin position="113"/>
        <end position="127"/>
    </location>
</feature>
<evidence type="ECO:0000313" key="3">
    <source>
        <dbReference type="Proteomes" id="UP001066276"/>
    </source>
</evidence>